<dbReference type="InterPro" id="IPR052895">
    <property type="entry name" value="HetReg/Transcr_Mod"/>
</dbReference>
<dbReference type="PANTHER" id="PTHR24148:SF82">
    <property type="entry name" value="HETEROKARYON INCOMPATIBILITY DOMAIN-CONTAINING PROTEIN"/>
    <property type="match status" value="1"/>
</dbReference>
<name>A0ABR1VJP6_9PEZI</name>
<comment type="caution">
    <text evidence="2">The sequence shown here is derived from an EMBL/GenBank/DDBJ whole genome shotgun (WGS) entry which is preliminary data.</text>
</comment>
<dbReference type="Proteomes" id="UP001480595">
    <property type="component" value="Unassembled WGS sequence"/>
</dbReference>
<gene>
    <name evidence="2" type="ORF">PG994_006699</name>
</gene>
<dbReference type="InterPro" id="IPR010730">
    <property type="entry name" value="HET"/>
</dbReference>
<dbReference type="RefSeq" id="XP_066717377.1">
    <property type="nucleotide sequence ID" value="XM_066858108.1"/>
</dbReference>
<organism evidence="2 3">
    <name type="scientific">Apiospora phragmitis</name>
    <dbReference type="NCBI Taxonomy" id="2905665"/>
    <lineage>
        <taxon>Eukaryota</taxon>
        <taxon>Fungi</taxon>
        <taxon>Dikarya</taxon>
        <taxon>Ascomycota</taxon>
        <taxon>Pezizomycotina</taxon>
        <taxon>Sordariomycetes</taxon>
        <taxon>Xylariomycetidae</taxon>
        <taxon>Amphisphaeriales</taxon>
        <taxon>Apiosporaceae</taxon>
        <taxon>Apiospora</taxon>
    </lineage>
</organism>
<accession>A0ABR1VJP6</accession>
<feature type="domain" description="Heterokaryon incompatibility" evidence="1">
    <location>
        <begin position="44"/>
        <end position="145"/>
    </location>
</feature>
<dbReference type="EMBL" id="JAQQWL010000006">
    <property type="protein sequence ID" value="KAK8070083.1"/>
    <property type="molecule type" value="Genomic_DNA"/>
</dbReference>
<reference evidence="2 3" key="1">
    <citation type="submission" date="2023-01" db="EMBL/GenBank/DDBJ databases">
        <title>Analysis of 21 Apiospora genomes using comparative genomics revels a genus with tremendous synthesis potential of carbohydrate active enzymes and secondary metabolites.</title>
        <authorList>
            <person name="Sorensen T."/>
        </authorList>
    </citation>
    <scope>NUCLEOTIDE SEQUENCE [LARGE SCALE GENOMIC DNA]</scope>
    <source>
        <strain evidence="2 3">CBS 135458</strain>
    </source>
</reference>
<evidence type="ECO:0000313" key="3">
    <source>
        <dbReference type="Proteomes" id="UP001480595"/>
    </source>
</evidence>
<sequence>MPLYRHNPLGNSEIRLLTIRERPCKTDDIAISLITFEQPEAPEYECLSYAWGSEDGRKEVKIQGSAPRSLFVTQNLDEAIRHLRYVDRSRIMWIDAICIDQSNLEERSQQVSKVDQVFKNALRVVFWLGPEENQSSLGMQALDWLGSRIVINNKGDPAALNPFEDERYGLSDRD</sequence>
<protein>
    <recommendedName>
        <fullName evidence="1">Heterokaryon incompatibility domain-containing protein</fullName>
    </recommendedName>
</protein>
<proteinExistence type="predicted"/>
<keyword evidence="3" id="KW-1185">Reference proteome</keyword>
<evidence type="ECO:0000313" key="2">
    <source>
        <dbReference type="EMBL" id="KAK8070083.1"/>
    </source>
</evidence>
<dbReference type="PANTHER" id="PTHR24148">
    <property type="entry name" value="ANKYRIN REPEAT DOMAIN-CONTAINING PROTEIN 39 HOMOLOG-RELATED"/>
    <property type="match status" value="1"/>
</dbReference>
<evidence type="ECO:0000259" key="1">
    <source>
        <dbReference type="Pfam" id="PF06985"/>
    </source>
</evidence>
<dbReference type="Pfam" id="PF06985">
    <property type="entry name" value="HET"/>
    <property type="match status" value="1"/>
</dbReference>
<dbReference type="GeneID" id="92091171"/>